<gene>
    <name evidence="1" type="ORF">SM757_35405</name>
</gene>
<dbReference type="Proteomes" id="UP001293718">
    <property type="component" value="Unassembled WGS sequence"/>
</dbReference>
<comment type="caution">
    <text evidence="1">The sequence shown here is derived from an EMBL/GenBank/DDBJ whole genome shotgun (WGS) entry which is preliminary data.</text>
</comment>
<reference evidence="1 2" key="1">
    <citation type="submission" date="2023-11" db="EMBL/GenBank/DDBJ databases">
        <title>Draft genome of Azohydromonas lata strain H1 (DSM1123), a polyhydroxyalkanoate producer.</title>
        <authorList>
            <person name="Traversa D."/>
            <person name="D'Addabbo P."/>
            <person name="Pazzani C."/>
            <person name="Manzari C."/>
            <person name="Chiara M."/>
            <person name="Scrascia M."/>
        </authorList>
    </citation>
    <scope>NUCLEOTIDE SEQUENCE [LARGE SCALE GENOMIC DNA]</scope>
    <source>
        <strain evidence="1 2">H1</strain>
    </source>
</reference>
<protein>
    <submittedName>
        <fullName evidence="1">Uncharacterized protein</fullName>
    </submittedName>
</protein>
<keyword evidence="2" id="KW-1185">Reference proteome</keyword>
<accession>A0ABU5ISK2</accession>
<name>A0ABU5ISK2_9BURK</name>
<organism evidence="1 2">
    <name type="scientific">Azohydromonas lata</name>
    <dbReference type="NCBI Taxonomy" id="45677"/>
    <lineage>
        <taxon>Bacteria</taxon>
        <taxon>Pseudomonadati</taxon>
        <taxon>Pseudomonadota</taxon>
        <taxon>Betaproteobacteria</taxon>
        <taxon>Burkholderiales</taxon>
        <taxon>Sphaerotilaceae</taxon>
        <taxon>Azohydromonas</taxon>
    </lineage>
</organism>
<evidence type="ECO:0000313" key="2">
    <source>
        <dbReference type="Proteomes" id="UP001293718"/>
    </source>
</evidence>
<sequence>ATATGVDVSTAGTGTVSIDARGGALAMAGDAQVTGAGARLHAASTVTVGNVTATSVSVVADTGAIANALGSTTNV</sequence>
<proteinExistence type="predicted"/>
<evidence type="ECO:0000313" key="1">
    <source>
        <dbReference type="EMBL" id="MDZ5461871.1"/>
    </source>
</evidence>
<feature type="non-terminal residue" evidence="1">
    <location>
        <position position="1"/>
    </location>
</feature>
<feature type="non-terminal residue" evidence="1">
    <location>
        <position position="75"/>
    </location>
</feature>
<dbReference type="RefSeq" id="WP_322468927.1">
    <property type="nucleotide sequence ID" value="NZ_JAXOJX010000282.1"/>
</dbReference>
<dbReference type="EMBL" id="JAXOJX010000282">
    <property type="protein sequence ID" value="MDZ5461871.1"/>
    <property type="molecule type" value="Genomic_DNA"/>
</dbReference>